<dbReference type="GeneID" id="18817751"/>
<feature type="compositionally biased region" description="Basic and acidic residues" evidence="1">
    <location>
        <begin position="94"/>
        <end position="107"/>
    </location>
</feature>
<dbReference type="EMBL" id="GL945429">
    <property type="protein sequence ID" value="EGO30065.1"/>
    <property type="molecule type" value="Genomic_DNA"/>
</dbReference>
<dbReference type="Pfam" id="PF20415">
    <property type="entry name" value="DUF6699"/>
    <property type="match status" value="1"/>
</dbReference>
<dbReference type="KEGG" id="sla:SERLADRAFT_458566"/>
<organism>
    <name type="scientific">Serpula lacrymans var. lacrymans (strain S7.9)</name>
    <name type="common">Dry rot fungus</name>
    <dbReference type="NCBI Taxonomy" id="578457"/>
    <lineage>
        <taxon>Eukaryota</taxon>
        <taxon>Fungi</taxon>
        <taxon>Dikarya</taxon>
        <taxon>Basidiomycota</taxon>
        <taxon>Agaricomycotina</taxon>
        <taxon>Agaricomycetes</taxon>
        <taxon>Agaricomycetidae</taxon>
        <taxon>Boletales</taxon>
        <taxon>Coniophorineae</taxon>
        <taxon>Serpulaceae</taxon>
        <taxon>Serpula</taxon>
    </lineage>
</organism>
<name>F8NJL5_SERL9</name>
<feature type="compositionally biased region" description="Low complexity" evidence="1">
    <location>
        <begin position="181"/>
        <end position="195"/>
    </location>
</feature>
<sequence length="391" mass="42024">MTSYLRFIFGGHTQQSSGPSGHSPAPLKSHNRSRSAPAPIPTPSYIYGPPSSATSSSNSNRLRTKRSNSYCARTTAPSPLRYGTYDSVPMQSGDARRTTPTKVERPALYRRASYKSAEPGLRHHSYAPSASFGGSSRSNSSSSLLPGMMPPPPPLSTTSSRSGVRYTETRPSLKQTHTWQSSISSASGSSQAYASDPRLASHPGPLHMHPLFATTRLHSAPISYDVLFAPSSRTALDRTTHTAVPAHTLAQPATDPPTLATSRIVLRSDKFPWPVIVTPSSLNPSSGSSFYLGSSKGGRSAALSNMDLLYSVHTTLLTRITPQEWEALGHGSRAQRKITRAYEKRCTKMGGGWEGGVRRIDWLHGKTRLIGIEAEKHGSAVGSGKLVFGKA</sequence>
<evidence type="ECO:0000256" key="1">
    <source>
        <dbReference type="SAM" id="MobiDB-lite"/>
    </source>
</evidence>
<dbReference type="HOGENOM" id="CLU_059219_0_0_1"/>
<dbReference type="OrthoDB" id="3242468at2759"/>
<feature type="domain" description="DUF6699" evidence="2">
    <location>
        <begin position="222"/>
        <end position="377"/>
    </location>
</feature>
<feature type="compositionally biased region" description="Low complexity" evidence="1">
    <location>
        <begin position="127"/>
        <end position="147"/>
    </location>
</feature>
<dbReference type="InterPro" id="IPR046522">
    <property type="entry name" value="DUF6699"/>
</dbReference>
<dbReference type="Proteomes" id="UP000008064">
    <property type="component" value="Unassembled WGS sequence"/>
</dbReference>
<dbReference type="AlphaFoldDB" id="F8NJL5"/>
<dbReference type="RefSeq" id="XP_007314307.1">
    <property type="nucleotide sequence ID" value="XM_007314245.1"/>
</dbReference>
<gene>
    <name evidence="3" type="ORF">SERLADRAFT_458566</name>
</gene>
<feature type="compositionally biased region" description="Polar residues" evidence="1">
    <location>
        <begin position="169"/>
        <end position="180"/>
    </location>
</feature>
<proteinExistence type="predicted"/>
<evidence type="ECO:0000313" key="3">
    <source>
        <dbReference type="EMBL" id="EGO30065.1"/>
    </source>
</evidence>
<feature type="compositionally biased region" description="Low complexity" evidence="1">
    <location>
        <begin position="51"/>
        <end position="61"/>
    </location>
</feature>
<feature type="region of interest" description="Disordered" evidence="1">
    <location>
        <begin position="9"/>
        <end position="201"/>
    </location>
</feature>
<reference evidence="3" key="1">
    <citation type="submission" date="2011-04" db="EMBL/GenBank/DDBJ databases">
        <title>Evolution of plant cell wall degrading machinery underlies the functional diversity of forest fungi.</title>
        <authorList>
            <consortium name="US DOE Joint Genome Institute (JGI-PGF)"/>
            <person name="Eastwood D.C."/>
            <person name="Floudas D."/>
            <person name="Binder M."/>
            <person name="Majcherczyk A."/>
            <person name="Schneider P."/>
            <person name="Aerts A."/>
            <person name="Asiegbu F.O."/>
            <person name="Baker S.E."/>
            <person name="Barry K."/>
            <person name="Bendiksby M."/>
            <person name="Blumentritt M."/>
            <person name="Coutinho P.M."/>
            <person name="Cullen D."/>
            <person name="Cullen D."/>
            <person name="Gathman A."/>
            <person name="Goodell B."/>
            <person name="Henrissat B."/>
            <person name="Ihrmark K."/>
            <person name="Kauserud H."/>
            <person name="Kohler A."/>
            <person name="LaButti K."/>
            <person name="Lapidus A."/>
            <person name="Lavin J.L."/>
            <person name="Lee Y.-H."/>
            <person name="Lindquist E."/>
            <person name="Lilly W."/>
            <person name="Lucas S."/>
            <person name="Morin E."/>
            <person name="Murat C."/>
            <person name="Oguiza J.A."/>
            <person name="Park J."/>
            <person name="Pisabarro A.G."/>
            <person name="Riley R."/>
            <person name="Rosling A."/>
            <person name="Salamov A."/>
            <person name="Schmidt O."/>
            <person name="Schmutz J."/>
            <person name="Skrede I."/>
            <person name="Stenlid J."/>
            <person name="Wiebenga A."/>
            <person name="Xie X."/>
            <person name="Kues U."/>
            <person name="Hibbett D.S."/>
            <person name="Hoffmeister D."/>
            <person name="Hogberg N."/>
            <person name="Martin F."/>
            <person name="Grigoriev I.V."/>
            <person name="Watkinson S.C."/>
        </authorList>
    </citation>
    <scope>NUCLEOTIDE SEQUENCE</scope>
    <source>
        <strain evidence="3">S7.9</strain>
    </source>
</reference>
<protein>
    <recommendedName>
        <fullName evidence="2">DUF6699 domain-containing protein</fullName>
    </recommendedName>
</protein>
<evidence type="ECO:0000259" key="2">
    <source>
        <dbReference type="Pfam" id="PF20415"/>
    </source>
</evidence>
<accession>F8NJL5</accession>